<keyword evidence="2" id="KW-1185">Reference proteome</keyword>
<protein>
    <submittedName>
        <fullName evidence="1">Uncharacterized protein</fullName>
    </submittedName>
</protein>
<reference evidence="1" key="1">
    <citation type="thesis" date="2021" institute="BYU ScholarsArchive" country="Provo, UT, USA">
        <title>Applications of and Algorithms for Genome Assembly and Genomic Analyses with an Emphasis on Marine Teleosts.</title>
        <authorList>
            <person name="Pickett B.D."/>
        </authorList>
    </citation>
    <scope>NUCLEOTIDE SEQUENCE</scope>
    <source>
        <strain evidence="1">HI-2016</strain>
    </source>
</reference>
<sequence>MPTSSAPFVTSSPGSAASTCCSEGWPSTLASLQPIDFCTELKSPTPYWWAIKSSLSPCSSISVPHNGEATSGVLAQHRGIRSHPGGLFDFGHGYCLINLQGPSSSS</sequence>
<organism evidence="1 2">
    <name type="scientific">Albula glossodonta</name>
    <name type="common">roundjaw bonefish</name>
    <dbReference type="NCBI Taxonomy" id="121402"/>
    <lineage>
        <taxon>Eukaryota</taxon>
        <taxon>Metazoa</taxon>
        <taxon>Chordata</taxon>
        <taxon>Craniata</taxon>
        <taxon>Vertebrata</taxon>
        <taxon>Euteleostomi</taxon>
        <taxon>Actinopterygii</taxon>
        <taxon>Neopterygii</taxon>
        <taxon>Teleostei</taxon>
        <taxon>Albuliformes</taxon>
        <taxon>Albulidae</taxon>
        <taxon>Albula</taxon>
    </lineage>
</organism>
<name>A0A8T2PV69_9TELE</name>
<dbReference type="AlphaFoldDB" id="A0A8T2PV69"/>
<gene>
    <name evidence="1" type="ORF">JZ751_000071</name>
</gene>
<dbReference type="EMBL" id="JAFBMS010000001">
    <property type="protein sequence ID" value="KAG9355233.1"/>
    <property type="molecule type" value="Genomic_DNA"/>
</dbReference>
<evidence type="ECO:0000313" key="1">
    <source>
        <dbReference type="EMBL" id="KAG9355233.1"/>
    </source>
</evidence>
<proteinExistence type="predicted"/>
<accession>A0A8T2PV69</accession>
<dbReference type="Proteomes" id="UP000824540">
    <property type="component" value="Unassembled WGS sequence"/>
</dbReference>
<evidence type="ECO:0000313" key="2">
    <source>
        <dbReference type="Proteomes" id="UP000824540"/>
    </source>
</evidence>
<comment type="caution">
    <text evidence="1">The sequence shown here is derived from an EMBL/GenBank/DDBJ whole genome shotgun (WGS) entry which is preliminary data.</text>
</comment>